<reference evidence="1" key="1">
    <citation type="submission" date="2023-10" db="EMBL/GenBank/DDBJ databases">
        <title>Genome assembly of Pristionchus species.</title>
        <authorList>
            <person name="Yoshida K."/>
            <person name="Sommer R.J."/>
        </authorList>
    </citation>
    <scope>NUCLEOTIDE SEQUENCE</scope>
    <source>
        <strain evidence="1">RS5133</strain>
    </source>
</reference>
<evidence type="ECO:0000313" key="2">
    <source>
        <dbReference type="Proteomes" id="UP001432322"/>
    </source>
</evidence>
<accession>A0AAV5V1J2</accession>
<proteinExistence type="predicted"/>
<comment type="caution">
    <text evidence="1">The sequence shown here is derived from an EMBL/GenBank/DDBJ whole genome shotgun (WGS) entry which is preliminary data.</text>
</comment>
<feature type="non-terminal residue" evidence="1">
    <location>
        <position position="69"/>
    </location>
</feature>
<protein>
    <submittedName>
        <fullName evidence="1">Uncharacterized protein</fullName>
    </submittedName>
</protein>
<dbReference type="AlphaFoldDB" id="A0AAV5V1J2"/>
<sequence length="69" mass="8349">MALVYRLARSEIVSHERNEKTFRFSGINNSSKDRIVCSLKEIRQFLQFHILDDSIERKKRNVENRQIHF</sequence>
<dbReference type="Proteomes" id="UP001432322">
    <property type="component" value="Unassembled WGS sequence"/>
</dbReference>
<dbReference type="EMBL" id="BTSY01000001">
    <property type="protein sequence ID" value="GMT11670.1"/>
    <property type="molecule type" value="Genomic_DNA"/>
</dbReference>
<gene>
    <name evidence="1" type="ORF">PFISCL1PPCAC_2967</name>
</gene>
<keyword evidence="2" id="KW-1185">Reference proteome</keyword>
<evidence type="ECO:0000313" key="1">
    <source>
        <dbReference type="EMBL" id="GMT11670.1"/>
    </source>
</evidence>
<organism evidence="1 2">
    <name type="scientific">Pristionchus fissidentatus</name>
    <dbReference type="NCBI Taxonomy" id="1538716"/>
    <lineage>
        <taxon>Eukaryota</taxon>
        <taxon>Metazoa</taxon>
        <taxon>Ecdysozoa</taxon>
        <taxon>Nematoda</taxon>
        <taxon>Chromadorea</taxon>
        <taxon>Rhabditida</taxon>
        <taxon>Rhabditina</taxon>
        <taxon>Diplogasteromorpha</taxon>
        <taxon>Diplogasteroidea</taxon>
        <taxon>Neodiplogasteridae</taxon>
        <taxon>Pristionchus</taxon>
    </lineage>
</organism>
<name>A0AAV5V1J2_9BILA</name>